<organism evidence="1 2">
    <name type="scientific">Acidovorax phage ACP17</name>
    <dbReference type="NCBI Taxonomy" id="2010329"/>
    <lineage>
        <taxon>Viruses</taxon>
        <taxon>Duplodnaviria</taxon>
        <taxon>Heunggongvirae</taxon>
        <taxon>Uroviricota</taxon>
        <taxon>Caudoviricetes</taxon>
        <taxon>Busanvirus</taxon>
        <taxon>Busanvirus ACP17</taxon>
    </lineage>
</organism>
<evidence type="ECO:0000313" key="1">
    <source>
        <dbReference type="EMBL" id="ASD50490.1"/>
    </source>
</evidence>
<reference evidence="1 2" key="1">
    <citation type="submission" date="2017-08" db="EMBL/GenBank/DDBJ databases">
        <title>Characterization and complete genome sequence of novel bacteriophage infecting the causal agent of bacterial fruit blotch, Acidovorax citrulli.</title>
        <authorList>
            <person name="Midani A.R."/>
            <person name="Park S.-H."/>
            <person name="Choi T.-J."/>
        </authorList>
    </citation>
    <scope>NUCLEOTIDE SEQUENCE [LARGE SCALE GENOMIC DNA]</scope>
</reference>
<proteinExistence type="predicted"/>
<dbReference type="Proteomes" id="UP000224101">
    <property type="component" value="Segment"/>
</dbReference>
<dbReference type="EMBL" id="KY979132">
    <property type="protein sequence ID" value="ASD50490.1"/>
    <property type="molecule type" value="Genomic_DNA"/>
</dbReference>
<protein>
    <submittedName>
        <fullName evidence="1">Uncharacterized protein</fullName>
    </submittedName>
</protein>
<dbReference type="KEGG" id="vg:40085894"/>
<sequence length="104" mass="11620">MKTAMITFRASGPGGDYDVTVPGVVSDNGRSAWICWPGEEVPTKLSTSFEHTPLETFWDAQRRYMEKEATARKEFGDEMAVINAFQAEAHAIRAFFEDVGKQIS</sequence>
<keyword evidence="2" id="KW-1185">Reference proteome</keyword>
<name>A0A218M361_9CAUD</name>
<evidence type="ECO:0000313" key="2">
    <source>
        <dbReference type="Proteomes" id="UP000224101"/>
    </source>
</evidence>
<accession>A0A218M361</accession>
<dbReference type="RefSeq" id="YP_009609809.1">
    <property type="nucleotide sequence ID" value="NC_041997.1"/>
</dbReference>
<dbReference type="GeneID" id="40085894"/>